<organism evidence="2 3">
    <name type="scientific">Armillaria luteobubalina</name>
    <dbReference type="NCBI Taxonomy" id="153913"/>
    <lineage>
        <taxon>Eukaryota</taxon>
        <taxon>Fungi</taxon>
        <taxon>Dikarya</taxon>
        <taxon>Basidiomycota</taxon>
        <taxon>Agaricomycotina</taxon>
        <taxon>Agaricomycetes</taxon>
        <taxon>Agaricomycetidae</taxon>
        <taxon>Agaricales</taxon>
        <taxon>Marasmiineae</taxon>
        <taxon>Physalacriaceae</taxon>
        <taxon>Armillaria</taxon>
    </lineage>
</organism>
<dbReference type="Proteomes" id="UP001175228">
    <property type="component" value="Unassembled WGS sequence"/>
</dbReference>
<evidence type="ECO:0000313" key="2">
    <source>
        <dbReference type="EMBL" id="KAK0493412.1"/>
    </source>
</evidence>
<feature type="region of interest" description="Disordered" evidence="1">
    <location>
        <begin position="188"/>
        <end position="210"/>
    </location>
</feature>
<dbReference type="EMBL" id="JAUEPU010000025">
    <property type="protein sequence ID" value="KAK0493412.1"/>
    <property type="molecule type" value="Genomic_DNA"/>
</dbReference>
<dbReference type="AlphaFoldDB" id="A0AA39PZF6"/>
<gene>
    <name evidence="2" type="ORF">EDD18DRAFT_1108192</name>
</gene>
<accession>A0AA39PZF6</accession>
<evidence type="ECO:0000313" key="3">
    <source>
        <dbReference type="Proteomes" id="UP001175228"/>
    </source>
</evidence>
<protein>
    <submittedName>
        <fullName evidence="2">Uncharacterized protein</fullName>
    </submittedName>
</protein>
<keyword evidence="3" id="KW-1185">Reference proteome</keyword>
<proteinExistence type="predicted"/>
<reference evidence="2" key="1">
    <citation type="submission" date="2023-06" db="EMBL/GenBank/DDBJ databases">
        <authorList>
            <consortium name="Lawrence Berkeley National Laboratory"/>
            <person name="Ahrendt S."/>
            <person name="Sahu N."/>
            <person name="Indic B."/>
            <person name="Wong-Bajracharya J."/>
            <person name="Merenyi Z."/>
            <person name="Ke H.-M."/>
            <person name="Monk M."/>
            <person name="Kocsube S."/>
            <person name="Drula E."/>
            <person name="Lipzen A."/>
            <person name="Balint B."/>
            <person name="Henrissat B."/>
            <person name="Andreopoulos B."/>
            <person name="Martin F.M."/>
            <person name="Harder C.B."/>
            <person name="Rigling D."/>
            <person name="Ford K.L."/>
            <person name="Foster G.D."/>
            <person name="Pangilinan J."/>
            <person name="Papanicolaou A."/>
            <person name="Barry K."/>
            <person name="LaButti K."/>
            <person name="Viragh M."/>
            <person name="Koriabine M."/>
            <person name="Yan M."/>
            <person name="Riley R."/>
            <person name="Champramary S."/>
            <person name="Plett K.L."/>
            <person name="Tsai I.J."/>
            <person name="Slot J."/>
            <person name="Sipos G."/>
            <person name="Plett J."/>
            <person name="Nagy L.G."/>
            <person name="Grigoriev I.V."/>
        </authorList>
    </citation>
    <scope>NUCLEOTIDE SEQUENCE</scope>
    <source>
        <strain evidence="2">HWK02</strain>
    </source>
</reference>
<name>A0AA39PZF6_9AGAR</name>
<comment type="caution">
    <text evidence="2">The sequence shown here is derived from an EMBL/GenBank/DDBJ whole genome shotgun (WGS) entry which is preliminary data.</text>
</comment>
<sequence>MKVCRSSFCWWFGFGRVLIADPDRGGHRWERSLMEEGGERRPFVWSAENVLWKIFPQYGDSNVTVKNWMMVFPQIFKFQDDEVDYICMDCHLGNGQPLPQQMVLDPIPGGLDTVLGPRSRYSILRDISDTPTHQGFVEPVAARIMESGRVSSPSESSSMEKISVDSVSYPSIGNQEETPHILSPELSMKGDRGDESAAPICSSAGTNRLSKDTGHEQRNYHMELNNLHLQAGWEVVFEDSFNG</sequence>
<evidence type="ECO:0000256" key="1">
    <source>
        <dbReference type="SAM" id="MobiDB-lite"/>
    </source>
</evidence>